<evidence type="ECO:0000259" key="4">
    <source>
        <dbReference type="SMART" id="SM00646"/>
    </source>
</evidence>
<evidence type="ECO:0000313" key="6">
    <source>
        <dbReference type="Proteomes" id="UP000001422"/>
    </source>
</evidence>
<dbReference type="SMART" id="SM00646">
    <property type="entry name" value="Ami_3"/>
    <property type="match status" value="1"/>
</dbReference>
<keyword evidence="3" id="KW-0732">Signal</keyword>
<gene>
    <name evidence="5" type="ordered locus">SYNW1009</name>
</gene>
<feature type="domain" description="MurNAc-LAA" evidence="4">
    <location>
        <begin position="244"/>
        <end position="356"/>
    </location>
</feature>
<sequence>MLRATPRRWRCFAAVALQLCLMLPSLPAQAASALAAWALTENGTLQLRTSRNARLQAFFQDASDGRGTRVWIDFPGEIRFPRRLSGRGAVKEIRLGKPRPGATRLVVEFRPGVELDPSQLKLRGTAPDRWELKFTGLPTRGLDDLGEGDLSGRATAWQPPGRFAPSRTPVDPSGLPTVTRGRYTIVIDPGHGGPDPGAVGIDGLRETDVVLDVSMQVAALLRARGVDVLLTRTGDVDVDLPPRVSLANRSSATAFISIHANALSMRRQDVNGIETFFFSDPRSGRLAGYLQQQIMDVSPGTPNRGVRRGRFFVIRRTVMPAALVEMGFVTGAIDAPRLARADHRRRLALALATGILNYLRQEVR</sequence>
<dbReference type="STRING" id="84588.SYNW1009"/>
<organism evidence="5 6">
    <name type="scientific">Parasynechococcus marenigrum (strain WH8102)</name>
    <dbReference type="NCBI Taxonomy" id="84588"/>
    <lineage>
        <taxon>Bacteria</taxon>
        <taxon>Bacillati</taxon>
        <taxon>Cyanobacteriota</taxon>
        <taxon>Cyanophyceae</taxon>
        <taxon>Synechococcales</taxon>
        <taxon>Prochlorococcaceae</taxon>
        <taxon>Parasynechococcus</taxon>
        <taxon>Parasynechococcus marenigrum</taxon>
    </lineage>
</organism>
<dbReference type="GO" id="GO:0008745">
    <property type="term" value="F:N-acetylmuramoyl-L-alanine amidase activity"/>
    <property type="evidence" value="ECO:0007669"/>
    <property type="project" value="InterPro"/>
</dbReference>
<dbReference type="PANTHER" id="PTHR30404">
    <property type="entry name" value="N-ACETYLMURAMOYL-L-ALANINE AMIDASE"/>
    <property type="match status" value="1"/>
</dbReference>
<protein>
    <submittedName>
        <fullName evidence="5">Cell wall hydrolase/autolysin</fullName>
    </submittedName>
</protein>
<dbReference type="HOGENOM" id="CLU_014322_2_0_3"/>
<dbReference type="EMBL" id="BX569691">
    <property type="protein sequence ID" value="CAE07524.1"/>
    <property type="molecule type" value="Genomic_DNA"/>
</dbReference>
<name>Q7U7H4_PARMW</name>
<reference evidence="5 6" key="1">
    <citation type="journal article" date="2003" name="Nature">
        <title>The genome of a motile marine Synechococcus.</title>
        <authorList>
            <person name="Palenik B."/>
            <person name="Brahamsha B."/>
            <person name="Larimer F."/>
            <person name="Land M."/>
            <person name="Hauser L."/>
            <person name="Chain P."/>
            <person name="Lamerdin J."/>
            <person name="Regala W."/>
            <person name="Allen E.A."/>
            <person name="McCarren J."/>
            <person name="Paulsen I."/>
            <person name="Dufresne A."/>
            <person name="Partensky F."/>
            <person name="Webb E."/>
            <person name="Waterbury J."/>
        </authorList>
    </citation>
    <scope>NUCLEOTIDE SEQUENCE [LARGE SCALE GENOMIC DNA]</scope>
    <source>
        <strain evidence="5 6">WH8102</strain>
    </source>
</reference>
<proteinExistence type="predicted"/>
<dbReference type="Pfam" id="PF01520">
    <property type="entry name" value="Amidase_3"/>
    <property type="match status" value="1"/>
</dbReference>
<dbReference type="Pfam" id="PF11741">
    <property type="entry name" value="AMIN"/>
    <property type="match status" value="1"/>
</dbReference>
<dbReference type="SUPFAM" id="SSF53187">
    <property type="entry name" value="Zn-dependent exopeptidases"/>
    <property type="match status" value="1"/>
</dbReference>
<feature type="region of interest" description="Disordered" evidence="2">
    <location>
        <begin position="153"/>
        <end position="175"/>
    </location>
</feature>
<keyword evidence="6" id="KW-1185">Reference proteome</keyword>
<dbReference type="Proteomes" id="UP000001422">
    <property type="component" value="Chromosome"/>
</dbReference>
<evidence type="ECO:0000256" key="3">
    <source>
        <dbReference type="SAM" id="SignalP"/>
    </source>
</evidence>
<dbReference type="AlphaFoldDB" id="Q7U7H4"/>
<dbReference type="RefSeq" id="WP_011127874.1">
    <property type="nucleotide sequence ID" value="NC_005070.1"/>
</dbReference>
<dbReference type="GO" id="GO:0030288">
    <property type="term" value="C:outer membrane-bounded periplasmic space"/>
    <property type="evidence" value="ECO:0007669"/>
    <property type="project" value="TreeGrafter"/>
</dbReference>
<dbReference type="eggNOG" id="COG0860">
    <property type="taxonomic scope" value="Bacteria"/>
</dbReference>
<accession>Q7U7H4</accession>
<feature type="signal peptide" evidence="3">
    <location>
        <begin position="1"/>
        <end position="30"/>
    </location>
</feature>
<dbReference type="KEGG" id="syw:SYNW1009"/>
<feature type="chain" id="PRO_5004292034" evidence="3">
    <location>
        <begin position="31"/>
        <end position="364"/>
    </location>
</feature>
<dbReference type="CDD" id="cd02696">
    <property type="entry name" value="MurNAc-LAA"/>
    <property type="match status" value="1"/>
</dbReference>
<dbReference type="Gene3D" id="3.40.630.40">
    <property type="entry name" value="Zn-dependent exopeptidases"/>
    <property type="match status" value="1"/>
</dbReference>
<keyword evidence="1 5" id="KW-0378">Hydrolase</keyword>
<dbReference type="PANTHER" id="PTHR30404:SF0">
    <property type="entry name" value="N-ACETYLMURAMOYL-L-ALANINE AMIDASE AMIC"/>
    <property type="match status" value="1"/>
</dbReference>
<evidence type="ECO:0000256" key="1">
    <source>
        <dbReference type="ARBA" id="ARBA00022801"/>
    </source>
</evidence>
<dbReference type="InterPro" id="IPR021731">
    <property type="entry name" value="AMIN_dom"/>
</dbReference>
<evidence type="ECO:0000313" key="5">
    <source>
        <dbReference type="EMBL" id="CAE07524.1"/>
    </source>
</evidence>
<dbReference type="InterPro" id="IPR002508">
    <property type="entry name" value="MurNAc-LAA_cat"/>
</dbReference>
<dbReference type="GO" id="GO:0009253">
    <property type="term" value="P:peptidoglycan catabolic process"/>
    <property type="evidence" value="ECO:0007669"/>
    <property type="project" value="InterPro"/>
</dbReference>
<dbReference type="InterPro" id="IPR050695">
    <property type="entry name" value="N-acetylmuramoyl_amidase_3"/>
</dbReference>
<evidence type="ECO:0000256" key="2">
    <source>
        <dbReference type="SAM" id="MobiDB-lite"/>
    </source>
</evidence>